<keyword evidence="3" id="KW-1185">Reference proteome</keyword>
<evidence type="ECO:0000313" key="2">
    <source>
        <dbReference type="EMBL" id="MCG2617879.1"/>
    </source>
</evidence>
<organism evidence="2 3">
    <name type="scientific">Terrimonas ginsenosidimutans</name>
    <dbReference type="NCBI Taxonomy" id="2908004"/>
    <lineage>
        <taxon>Bacteria</taxon>
        <taxon>Pseudomonadati</taxon>
        <taxon>Bacteroidota</taxon>
        <taxon>Chitinophagia</taxon>
        <taxon>Chitinophagales</taxon>
        <taxon>Chitinophagaceae</taxon>
        <taxon>Terrimonas</taxon>
    </lineage>
</organism>
<sequence length="84" mass="9689">MNKCSNFANLAARVSVDAIKAGTNRNTPSTKTFPKNKRESRKGKISIENQTAKHHIRKAVKEWRKEEHKIHRKKNIVRNAVGRE</sequence>
<evidence type="ECO:0000313" key="3">
    <source>
        <dbReference type="Proteomes" id="UP001165367"/>
    </source>
</evidence>
<accession>A0ABS9KZT7</accession>
<evidence type="ECO:0000256" key="1">
    <source>
        <dbReference type="SAM" id="MobiDB-lite"/>
    </source>
</evidence>
<dbReference type="RefSeq" id="WP_237876786.1">
    <property type="nucleotide sequence ID" value="NZ_JAKLTR010000027.1"/>
</dbReference>
<name>A0ABS9KZT7_9BACT</name>
<dbReference type="Proteomes" id="UP001165367">
    <property type="component" value="Unassembled WGS sequence"/>
</dbReference>
<reference evidence="2" key="1">
    <citation type="submission" date="2022-01" db="EMBL/GenBank/DDBJ databases">
        <authorList>
            <person name="Jo J.-H."/>
            <person name="Im W.-T."/>
        </authorList>
    </citation>
    <scope>NUCLEOTIDE SEQUENCE</scope>
    <source>
        <strain evidence="2">NA20</strain>
    </source>
</reference>
<proteinExistence type="predicted"/>
<feature type="compositionally biased region" description="Basic residues" evidence="1">
    <location>
        <begin position="34"/>
        <end position="43"/>
    </location>
</feature>
<dbReference type="EMBL" id="JAKLTR010000027">
    <property type="protein sequence ID" value="MCG2617879.1"/>
    <property type="molecule type" value="Genomic_DNA"/>
</dbReference>
<protein>
    <submittedName>
        <fullName evidence="2">Uncharacterized protein</fullName>
    </submittedName>
</protein>
<gene>
    <name evidence="2" type="ORF">LZZ85_26495</name>
</gene>
<feature type="region of interest" description="Disordered" evidence="1">
    <location>
        <begin position="21"/>
        <end position="43"/>
    </location>
</feature>
<comment type="caution">
    <text evidence="2">The sequence shown here is derived from an EMBL/GenBank/DDBJ whole genome shotgun (WGS) entry which is preliminary data.</text>
</comment>
<feature type="compositionally biased region" description="Polar residues" evidence="1">
    <location>
        <begin position="23"/>
        <end position="33"/>
    </location>
</feature>